<dbReference type="EMBL" id="LT629757">
    <property type="protein sequence ID" value="SDR68784.1"/>
    <property type="molecule type" value="Genomic_DNA"/>
</dbReference>
<evidence type="ECO:0000313" key="3">
    <source>
        <dbReference type="Proteomes" id="UP000198859"/>
    </source>
</evidence>
<evidence type="ECO:0000313" key="2">
    <source>
        <dbReference type="EMBL" id="SDR68784.1"/>
    </source>
</evidence>
<keyword evidence="3" id="KW-1185">Reference proteome</keyword>
<evidence type="ECO:0000259" key="1">
    <source>
        <dbReference type="Pfam" id="PF14530"/>
    </source>
</evidence>
<organism evidence="2 3">
    <name type="scientific">Nocardioides scoriae</name>
    <dbReference type="NCBI Taxonomy" id="642780"/>
    <lineage>
        <taxon>Bacteria</taxon>
        <taxon>Bacillati</taxon>
        <taxon>Actinomycetota</taxon>
        <taxon>Actinomycetes</taxon>
        <taxon>Propionibacteriales</taxon>
        <taxon>Nocardioidaceae</taxon>
        <taxon>Nocardioides</taxon>
    </lineage>
</organism>
<gene>
    <name evidence="2" type="ORF">SAMN04488570_0016</name>
</gene>
<dbReference type="SUPFAM" id="SSF47240">
    <property type="entry name" value="Ferritin-like"/>
    <property type="match status" value="1"/>
</dbReference>
<name>A0A1H1L2I4_9ACTN</name>
<dbReference type="CDD" id="cd00657">
    <property type="entry name" value="Ferritin_like"/>
    <property type="match status" value="1"/>
</dbReference>
<dbReference type="Proteomes" id="UP000198859">
    <property type="component" value="Chromosome I"/>
</dbReference>
<accession>A0A1H1L2I4</accession>
<dbReference type="AlphaFoldDB" id="A0A1H1L2I4"/>
<dbReference type="Gene3D" id="1.20.1260.10">
    <property type="match status" value="1"/>
</dbReference>
<sequence>MTPVQALQKALAAEHAAVYLYGILGARSSSSEQPVLFARLQQAYADHRDARDGLVALLARREVDPVASQTDYELPGPVGTPDEVQAVARTVERRVTDTYGELVANTAGDDRRLAVAALATSAVRELGFGGAPVDLPGLG</sequence>
<reference evidence="3" key="1">
    <citation type="submission" date="2016-10" db="EMBL/GenBank/DDBJ databases">
        <authorList>
            <person name="Varghese N."/>
            <person name="Submissions S."/>
        </authorList>
    </citation>
    <scope>NUCLEOTIDE SEQUENCE [LARGE SCALE GENOMIC DNA]</scope>
    <source>
        <strain evidence="3">DSM 22127</strain>
    </source>
</reference>
<dbReference type="InterPro" id="IPR009078">
    <property type="entry name" value="Ferritin-like_SF"/>
</dbReference>
<protein>
    <recommendedName>
        <fullName evidence="1">DUF4439 domain-containing protein</fullName>
    </recommendedName>
</protein>
<dbReference type="Pfam" id="PF14530">
    <property type="entry name" value="DUF4439"/>
    <property type="match status" value="1"/>
</dbReference>
<dbReference type="InterPro" id="IPR029447">
    <property type="entry name" value="DUF4439"/>
</dbReference>
<proteinExistence type="predicted"/>
<dbReference type="STRING" id="642780.SAMN04488570_0016"/>
<dbReference type="InterPro" id="IPR012347">
    <property type="entry name" value="Ferritin-like"/>
</dbReference>
<feature type="domain" description="DUF4439" evidence="1">
    <location>
        <begin position="6"/>
        <end position="138"/>
    </location>
</feature>